<evidence type="ECO:0000313" key="9">
    <source>
        <dbReference type="Proteomes" id="UP000515125"/>
    </source>
</evidence>
<dbReference type="RefSeq" id="XP_026194527.1">
    <property type="nucleotide sequence ID" value="XM_026338742.1"/>
</dbReference>
<evidence type="ECO:0000256" key="6">
    <source>
        <dbReference type="ARBA" id="ARBA00022840"/>
    </source>
</evidence>
<feature type="domain" description="Pyridoxamine kinase/Phosphomethylpyrimidine kinase" evidence="8">
    <location>
        <begin position="160"/>
        <end position="230"/>
    </location>
</feature>
<dbReference type="CDD" id="cd01173">
    <property type="entry name" value="pyridoxal_pyridoxamine_kinase"/>
    <property type="match status" value="1"/>
</dbReference>
<evidence type="ECO:0000313" key="10">
    <source>
        <dbReference type="RefSeq" id="XP_026194527.1"/>
    </source>
</evidence>
<dbReference type="PANTHER" id="PTHR10534:SF2">
    <property type="entry name" value="PYRIDOXAL KINASE"/>
    <property type="match status" value="1"/>
</dbReference>
<name>A0A6P6S478_9EIME</name>
<dbReference type="GeneID" id="113147618"/>
<dbReference type="SUPFAM" id="SSF53613">
    <property type="entry name" value="Ribokinase-like"/>
    <property type="match status" value="1"/>
</dbReference>
<keyword evidence="4" id="KW-0547">Nucleotide-binding</keyword>
<evidence type="ECO:0000256" key="4">
    <source>
        <dbReference type="ARBA" id="ARBA00022741"/>
    </source>
</evidence>
<dbReference type="Pfam" id="PF08543">
    <property type="entry name" value="Phos_pyr_kin"/>
    <property type="match status" value="1"/>
</dbReference>
<dbReference type="GO" id="GO:0005829">
    <property type="term" value="C:cytosol"/>
    <property type="evidence" value="ECO:0007669"/>
    <property type="project" value="TreeGrafter"/>
</dbReference>
<sequence length="570" mass="61042">SAAAKRAASRRAGATAQRALPASIAISPLGSSKKTNLLPAAGSCSSTMSAHLGRVLGVQSHVVQGHVGADAFTFPLQALGLDVGCIYTCQFVDLFVHEGSQLERQQLSTILKHLNASSFLPPAANSGEDTERAYEPPFRYIVSGFVGKADLLDVTADWLSLLRAALGPRKAPLYVCDPVMGDCGKLYVHPGCIDSYMRKLLPLADVITPNQYEAGWLLGSLQQQKQQQQQDPQQQKEAGWRECSCPSLPIENWGALVTAIDALHAAGPEVVIITSVEFSAPAAAQALNILAAAEKQIQQPNQQQGEHLFVVASRQQRPEQRCAPPEGSSTAAEGLKDDETPKERREVLYALAIPKAKGYIGGAGDLFTALFTGFFVKEQFHLGRALQKTVAAVQAVIADTTSRSPRPQTVDAVTAQAFLLNPPACCIRKPILLPRIQKQQEMQEQFVETPLHEALPAPPAAAGGADVGAATFGRATQQQHPGIKVIQQAPQEVSVEEERETAVSVLSDDADVGPLFTDATPHGAQWKRRSWILGPCCSACARVTPPRCSRCTATCSPAPAYPYPWLAGFL</sequence>
<feature type="non-terminal residue" evidence="10">
    <location>
        <position position="1"/>
    </location>
</feature>
<dbReference type="AlphaFoldDB" id="A0A6P6S478"/>
<feature type="region of interest" description="Disordered" evidence="7">
    <location>
        <begin position="314"/>
        <end position="340"/>
    </location>
</feature>
<gene>
    <name evidence="10" type="primary">LOC113147618</name>
</gene>
<evidence type="ECO:0000259" key="8">
    <source>
        <dbReference type="Pfam" id="PF08543"/>
    </source>
</evidence>
<reference evidence="10" key="1">
    <citation type="submission" date="2025-08" db="UniProtKB">
        <authorList>
            <consortium name="RefSeq"/>
        </authorList>
    </citation>
    <scope>IDENTIFICATION</scope>
</reference>
<protein>
    <recommendedName>
        <fullName evidence="2">pyridoxal kinase</fullName>
        <ecNumber evidence="2">2.7.1.35</ecNumber>
    </recommendedName>
</protein>
<dbReference type="Proteomes" id="UP000515125">
    <property type="component" value="Unplaced"/>
</dbReference>
<dbReference type="GO" id="GO:0009443">
    <property type="term" value="P:pyridoxal 5'-phosphate salvage"/>
    <property type="evidence" value="ECO:0007669"/>
    <property type="project" value="InterPro"/>
</dbReference>
<dbReference type="OrthoDB" id="3689at2759"/>
<keyword evidence="6" id="KW-0067">ATP-binding</keyword>
<evidence type="ECO:0000256" key="1">
    <source>
        <dbReference type="ARBA" id="ARBA00008805"/>
    </source>
</evidence>
<evidence type="ECO:0000256" key="5">
    <source>
        <dbReference type="ARBA" id="ARBA00022777"/>
    </source>
</evidence>
<evidence type="ECO:0000256" key="2">
    <source>
        <dbReference type="ARBA" id="ARBA00012104"/>
    </source>
</evidence>
<proteinExistence type="inferred from homology"/>
<dbReference type="InterPro" id="IPR013749">
    <property type="entry name" value="PM/HMP-P_kinase-1"/>
</dbReference>
<organism evidence="9 10">
    <name type="scientific">Cyclospora cayetanensis</name>
    <dbReference type="NCBI Taxonomy" id="88456"/>
    <lineage>
        <taxon>Eukaryota</taxon>
        <taxon>Sar</taxon>
        <taxon>Alveolata</taxon>
        <taxon>Apicomplexa</taxon>
        <taxon>Conoidasida</taxon>
        <taxon>Coccidia</taxon>
        <taxon>Eucoccidiorida</taxon>
        <taxon>Eimeriorina</taxon>
        <taxon>Eimeriidae</taxon>
        <taxon>Cyclospora</taxon>
    </lineage>
</organism>
<dbReference type="InterPro" id="IPR004625">
    <property type="entry name" value="PyrdxlKinase"/>
</dbReference>
<keyword evidence="5" id="KW-0418">Kinase</keyword>
<dbReference type="InterPro" id="IPR029056">
    <property type="entry name" value="Ribokinase-like"/>
</dbReference>
<accession>A0A6P6S478</accession>
<dbReference type="Gene3D" id="3.40.1190.20">
    <property type="match status" value="1"/>
</dbReference>
<evidence type="ECO:0000256" key="3">
    <source>
        <dbReference type="ARBA" id="ARBA00022679"/>
    </source>
</evidence>
<dbReference type="GO" id="GO:0008478">
    <property type="term" value="F:pyridoxal kinase activity"/>
    <property type="evidence" value="ECO:0007669"/>
    <property type="project" value="UniProtKB-EC"/>
</dbReference>
<keyword evidence="9" id="KW-1185">Reference proteome</keyword>
<keyword evidence="3" id="KW-0808">Transferase</keyword>
<dbReference type="GO" id="GO:0005524">
    <property type="term" value="F:ATP binding"/>
    <property type="evidence" value="ECO:0007669"/>
    <property type="project" value="UniProtKB-KW"/>
</dbReference>
<comment type="similarity">
    <text evidence="1">Belongs to the pyridoxine kinase family.</text>
</comment>
<dbReference type="EC" id="2.7.1.35" evidence="2"/>
<evidence type="ECO:0000256" key="7">
    <source>
        <dbReference type="SAM" id="MobiDB-lite"/>
    </source>
</evidence>
<dbReference type="PANTHER" id="PTHR10534">
    <property type="entry name" value="PYRIDOXAL KINASE"/>
    <property type="match status" value="1"/>
</dbReference>